<keyword evidence="2 13" id="KW-0813">Transport</keyword>
<evidence type="ECO:0000256" key="7">
    <source>
        <dbReference type="ARBA" id="ARBA00022989"/>
    </source>
</evidence>
<dbReference type="InterPro" id="IPR050059">
    <property type="entry name" value="ATP_synthase_B_chain"/>
</dbReference>
<evidence type="ECO:0000256" key="14">
    <source>
        <dbReference type="RuleBase" id="RU003848"/>
    </source>
</evidence>
<dbReference type="InterPro" id="IPR002146">
    <property type="entry name" value="ATP_synth_b/b'su_bac/chlpt"/>
</dbReference>
<keyword evidence="8 13" id="KW-0406">Ion transport</keyword>
<dbReference type="SUPFAM" id="SSF81573">
    <property type="entry name" value="F1F0 ATP synthase subunit B, membrane domain"/>
    <property type="match status" value="1"/>
</dbReference>
<dbReference type="PANTHER" id="PTHR33445">
    <property type="entry name" value="ATP SYNTHASE SUBUNIT B', CHLOROPLASTIC"/>
    <property type="match status" value="1"/>
</dbReference>
<comment type="caution">
    <text evidence="16">The sequence shown here is derived from an EMBL/GenBank/DDBJ whole genome shotgun (WGS) entry which is preliminary data.</text>
</comment>
<dbReference type="GO" id="GO:0045259">
    <property type="term" value="C:proton-transporting ATP synthase complex"/>
    <property type="evidence" value="ECO:0007669"/>
    <property type="project" value="UniProtKB-KW"/>
</dbReference>
<comment type="subunit">
    <text evidence="13">F-type ATPases have 2 components, F(1) - the catalytic core - and F(0) - the membrane proton channel. F(1) has five subunits: alpha(3), beta(3), gamma(1), delta(1), epsilon(1). F(0) has three main subunits: a(1), b(2) and c(10-14). The alpha and beta chains form an alternating ring which encloses part of the gamma chain. F(1) is attached to F(0) by a central stalk formed by the gamma and epsilon chains, while a peripheral stalk is formed by the delta and b chains.</text>
</comment>
<keyword evidence="7 13" id="KW-1133">Transmembrane helix</keyword>
<evidence type="ECO:0000256" key="15">
    <source>
        <dbReference type="SAM" id="Coils"/>
    </source>
</evidence>
<accession>A0A0G2ACW5</accession>
<keyword evidence="6 13" id="KW-0375">Hydrogen ion transport</keyword>
<evidence type="ECO:0000256" key="8">
    <source>
        <dbReference type="ARBA" id="ARBA00023065"/>
    </source>
</evidence>
<evidence type="ECO:0000256" key="6">
    <source>
        <dbReference type="ARBA" id="ARBA00022781"/>
    </source>
</evidence>
<evidence type="ECO:0000256" key="2">
    <source>
        <dbReference type="ARBA" id="ARBA00022448"/>
    </source>
</evidence>
<evidence type="ECO:0000256" key="11">
    <source>
        <dbReference type="ARBA" id="ARBA00025198"/>
    </source>
</evidence>
<dbReference type="Pfam" id="PF00430">
    <property type="entry name" value="ATP-synt_B"/>
    <property type="match status" value="1"/>
</dbReference>
<keyword evidence="10 13" id="KW-0066">ATP synthesis</keyword>
<comment type="similarity">
    <text evidence="1 13 14">Belongs to the ATPase B chain family.</text>
</comment>
<proteinExistence type="inferred from homology"/>
<comment type="function">
    <text evidence="13">Component of the F(0) channel, it forms part of the peripheral stalk, linking F(1) to F(0).</text>
</comment>
<dbReference type="GO" id="GO:0046933">
    <property type="term" value="F:proton-transporting ATP synthase activity, rotational mechanism"/>
    <property type="evidence" value="ECO:0007669"/>
    <property type="project" value="UniProtKB-UniRule"/>
</dbReference>
<gene>
    <name evidence="13" type="primary">atpF</name>
    <name evidence="16" type="ORF">UY72_C0016G0012</name>
</gene>
<keyword evidence="15" id="KW-0175">Coiled coil</keyword>
<evidence type="ECO:0000313" key="17">
    <source>
        <dbReference type="Proteomes" id="UP000034846"/>
    </source>
</evidence>
<evidence type="ECO:0000256" key="9">
    <source>
        <dbReference type="ARBA" id="ARBA00023136"/>
    </source>
</evidence>
<dbReference type="GO" id="GO:0012505">
    <property type="term" value="C:endomembrane system"/>
    <property type="evidence" value="ECO:0007669"/>
    <property type="project" value="UniProtKB-SubCell"/>
</dbReference>
<dbReference type="HAMAP" id="MF_01398">
    <property type="entry name" value="ATP_synth_b_bprime"/>
    <property type="match status" value="1"/>
</dbReference>
<dbReference type="NCBIfam" id="TIGR01144">
    <property type="entry name" value="ATP_synt_b"/>
    <property type="match status" value="1"/>
</dbReference>
<reference evidence="16 17" key="1">
    <citation type="journal article" date="2015" name="Nature">
        <title>rRNA introns, odd ribosomes, and small enigmatic genomes across a large radiation of phyla.</title>
        <authorList>
            <person name="Brown C.T."/>
            <person name="Hug L.A."/>
            <person name="Thomas B.C."/>
            <person name="Sharon I."/>
            <person name="Castelle C.J."/>
            <person name="Singh A."/>
            <person name="Wilkins M.J."/>
            <person name="Williams K.H."/>
            <person name="Banfield J.F."/>
        </authorList>
    </citation>
    <scope>NUCLEOTIDE SEQUENCE [LARGE SCALE GENOMIC DNA]</scope>
</reference>
<organism evidence="16 17">
    <name type="scientific">Candidatus Uhrbacteria bacterium GW2011_GWD2_52_7</name>
    <dbReference type="NCBI Taxonomy" id="1618989"/>
    <lineage>
        <taxon>Bacteria</taxon>
        <taxon>Candidatus Uhriibacteriota</taxon>
    </lineage>
</organism>
<evidence type="ECO:0000256" key="3">
    <source>
        <dbReference type="ARBA" id="ARBA00022475"/>
    </source>
</evidence>
<dbReference type="CDD" id="cd06503">
    <property type="entry name" value="ATP-synt_Fo_b"/>
    <property type="match status" value="1"/>
</dbReference>
<dbReference type="EMBL" id="LCRD01000016">
    <property type="protein sequence ID" value="KKW30279.1"/>
    <property type="molecule type" value="Genomic_DNA"/>
</dbReference>
<dbReference type="GO" id="GO:0005886">
    <property type="term" value="C:plasma membrane"/>
    <property type="evidence" value="ECO:0007669"/>
    <property type="project" value="UniProtKB-SubCell"/>
</dbReference>
<evidence type="ECO:0000256" key="12">
    <source>
        <dbReference type="ARBA" id="ARBA00037847"/>
    </source>
</evidence>
<feature type="transmembrane region" description="Helical" evidence="13">
    <location>
        <begin position="45"/>
        <end position="65"/>
    </location>
</feature>
<name>A0A0G2ACW5_9BACT</name>
<dbReference type="Gene3D" id="6.10.250.1580">
    <property type="match status" value="1"/>
</dbReference>
<sequence>MSTPAPTNKNLELTAAETSTETENTTEAEGGIGQVIGTFGLRGDIFIAQLVNFLIVMLVLWRFVYKPIVGMLDAREERIAKSVKEAEEITKRLKQVDEERTEIMHNARVEAQSLIEKAVKETEERKHDMIEAAKREVERVIVRGKDQLNAERDQMMIELRKDVIDIAVRAAAKIALEKVDAKKSQSLAEEVVRKLT</sequence>
<comment type="function">
    <text evidence="11 13">F(1)F(0) ATP synthase produces ATP from ADP in the presence of a proton or sodium gradient. F-type ATPases consist of two structural domains, F(1) containing the extramembraneous catalytic core and F(0) containing the membrane proton channel, linked together by a central stalk and a peripheral stalk. During catalysis, ATP synthesis in the catalytic domain of F(1) is coupled via a rotary mechanism of the central stalk subunits to proton translocation.</text>
</comment>
<dbReference type="GO" id="GO:0046961">
    <property type="term" value="F:proton-transporting ATPase activity, rotational mechanism"/>
    <property type="evidence" value="ECO:0007669"/>
    <property type="project" value="TreeGrafter"/>
</dbReference>
<protein>
    <recommendedName>
        <fullName evidence="13">ATP synthase subunit b</fullName>
    </recommendedName>
    <alternativeName>
        <fullName evidence="13">ATP synthase F(0) sector subunit b</fullName>
    </alternativeName>
    <alternativeName>
        <fullName evidence="13">ATPase subunit I</fullName>
    </alternativeName>
    <alternativeName>
        <fullName evidence="13">F-type ATPase subunit b</fullName>
        <shortName evidence="13">F-ATPase subunit b</shortName>
    </alternativeName>
</protein>
<evidence type="ECO:0000313" key="16">
    <source>
        <dbReference type="EMBL" id="KKW30279.1"/>
    </source>
</evidence>
<dbReference type="InterPro" id="IPR005864">
    <property type="entry name" value="ATP_synth_F0_bsu_bac"/>
</dbReference>
<dbReference type="AlphaFoldDB" id="A0A0G2ACW5"/>
<dbReference type="InterPro" id="IPR028987">
    <property type="entry name" value="ATP_synth_B-like_membr_sf"/>
</dbReference>
<feature type="coiled-coil region" evidence="15">
    <location>
        <begin position="72"/>
        <end position="124"/>
    </location>
</feature>
<evidence type="ECO:0000256" key="13">
    <source>
        <dbReference type="HAMAP-Rule" id="MF_01398"/>
    </source>
</evidence>
<keyword evidence="5 13" id="KW-0812">Transmembrane</keyword>
<evidence type="ECO:0000256" key="5">
    <source>
        <dbReference type="ARBA" id="ARBA00022692"/>
    </source>
</evidence>
<evidence type="ECO:0000256" key="4">
    <source>
        <dbReference type="ARBA" id="ARBA00022547"/>
    </source>
</evidence>
<dbReference type="Proteomes" id="UP000034846">
    <property type="component" value="Unassembled WGS sequence"/>
</dbReference>
<comment type="subcellular location">
    <subcellularLocation>
        <location evidence="13">Cell membrane</location>
        <topology evidence="13">Single-pass membrane protein</topology>
    </subcellularLocation>
    <subcellularLocation>
        <location evidence="12">Endomembrane system</location>
        <topology evidence="12">Single-pass membrane protein</topology>
    </subcellularLocation>
</comment>
<keyword evidence="9 13" id="KW-0472">Membrane</keyword>
<dbReference type="PANTHER" id="PTHR33445:SF1">
    <property type="entry name" value="ATP SYNTHASE SUBUNIT B"/>
    <property type="match status" value="1"/>
</dbReference>
<evidence type="ECO:0000256" key="10">
    <source>
        <dbReference type="ARBA" id="ARBA00023310"/>
    </source>
</evidence>
<evidence type="ECO:0000256" key="1">
    <source>
        <dbReference type="ARBA" id="ARBA00005513"/>
    </source>
</evidence>
<keyword evidence="3 13" id="KW-1003">Cell membrane</keyword>
<keyword evidence="4 13" id="KW-0138">CF(0)</keyword>